<comment type="caution">
    <text evidence="2">The sequence shown here is derived from an EMBL/GenBank/DDBJ whole genome shotgun (WGS) entry which is preliminary data.</text>
</comment>
<feature type="region of interest" description="Disordered" evidence="1">
    <location>
        <begin position="396"/>
        <end position="417"/>
    </location>
</feature>
<accession>A0A4Y2U5G7</accession>
<dbReference type="Proteomes" id="UP000499080">
    <property type="component" value="Unassembled WGS sequence"/>
</dbReference>
<feature type="compositionally biased region" description="Basic residues" evidence="1">
    <location>
        <begin position="399"/>
        <end position="410"/>
    </location>
</feature>
<reference evidence="2 3" key="1">
    <citation type="journal article" date="2019" name="Sci. Rep.">
        <title>Orb-weaving spider Araneus ventricosus genome elucidates the spidroin gene catalogue.</title>
        <authorList>
            <person name="Kono N."/>
            <person name="Nakamura H."/>
            <person name="Ohtoshi R."/>
            <person name="Moran D.A.P."/>
            <person name="Shinohara A."/>
            <person name="Yoshida Y."/>
            <person name="Fujiwara M."/>
            <person name="Mori M."/>
            <person name="Tomita M."/>
            <person name="Arakawa K."/>
        </authorList>
    </citation>
    <scope>NUCLEOTIDE SEQUENCE [LARGE SCALE GENOMIC DNA]</scope>
</reference>
<evidence type="ECO:0000256" key="1">
    <source>
        <dbReference type="SAM" id="MobiDB-lite"/>
    </source>
</evidence>
<evidence type="ECO:0000313" key="3">
    <source>
        <dbReference type="Proteomes" id="UP000499080"/>
    </source>
</evidence>
<sequence length="417" mass="47984">MHKGKIPISMLWIKFQTEYFERRVTISSNYGNFVDISDIELLLKDLKLIFNFSSECYSDNAKILKDKLQGRFCSTGMPYSKTFDNCEEIKTNDLRIQNLRISETFCNEIPNSRNNFETQHQGEILTSSKKRVNHEIMDKIENFENVKKGSSEIGMPEMKSGVNLCEYSHNACNNLHDRTKRSRFKTDIEDSTKIADLDFSYDFTNISIDSEGEKGLDGIFSPKNVKRQSGAMKAEDVLSANQQEESEWPKLIAPKNLANPRDFCSENEIVKSRDERESSSRALEPNFYSKYKETYNQNTKLTCALTVKEMAATQSEKNEIPNNLSSPKDFLTINEVTNSSDGRINTNMELDKLREEQEDPGIGSFLRMIMVLGDRQGIQCVRETLCSNEEDQKNTQLKSNKRKYRSKNHSTKCLLIN</sequence>
<dbReference type="AlphaFoldDB" id="A0A4Y2U5G7"/>
<organism evidence="2 3">
    <name type="scientific">Araneus ventricosus</name>
    <name type="common">Orbweaver spider</name>
    <name type="synonym">Epeira ventricosa</name>
    <dbReference type="NCBI Taxonomy" id="182803"/>
    <lineage>
        <taxon>Eukaryota</taxon>
        <taxon>Metazoa</taxon>
        <taxon>Ecdysozoa</taxon>
        <taxon>Arthropoda</taxon>
        <taxon>Chelicerata</taxon>
        <taxon>Arachnida</taxon>
        <taxon>Araneae</taxon>
        <taxon>Araneomorphae</taxon>
        <taxon>Entelegynae</taxon>
        <taxon>Araneoidea</taxon>
        <taxon>Araneidae</taxon>
        <taxon>Araneus</taxon>
    </lineage>
</organism>
<dbReference type="EMBL" id="BGPR01033405">
    <property type="protein sequence ID" value="GBO07311.1"/>
    <property type="molecule type" value="Genomic_DNA"/>
</dbReference>
<proteinExistence type="predicted"/>
<name>A0A4Y2U5G7_ARAVE</name>
<keyword evidence="3" id="KW-1185">Reference proteome</keyword>
<protein>
    <submittedName>
        <fullName evidence="2">Uncharacterized protein</fullName>
    </submittedName>
</protein>
<gene>
    <name evidence="2" type="ORF">AVEN_226333_1</name>
</gene>
<evidence type="ECO:0000313" key="2">
    <source>
        <dbReference type="EMBL" id="GBO07311.1"/>
    </source>
</evidence>